<dbReference type="HAMAP" id="MF_01611">
    <property type="entry name" value="FO_synth_sub1"/>
    <property type="match status" value="1"/>
</dbReference>
<dbReference type="EMBL" id="JBHUIG010000018">
    <property type="protein sequence ID" value="MFD2320299.1"/>
    <property type="molecule type" value="Genomic_DNA"/>
</dbReference>
<dbReference type="PANTHER" id="PTHR43076">
    <property type="entry name" value="FO SYNTHASE (COFH)"/>
    <property type="match status" value="1"/>
</dbReference>
<dbReference type="Gene3D" id="3.20.20.70">
    <property type="entry name" value="Aldolase class I"/>
    <property type="match status" value="2"/>
</dbReference>
<dbReference type="Pfam" id="PF04055">
    <property type="entry name" value="Radical_SAM"/>
    <property type="match status" value="2"/>
</dbReference>
<evidence type="ECO:0000256" key="10">
    <source>
        <dbReference type="ARBA" id="ARBA00022679"/>
    </source>
</evidence>
<keyword evidence="20" id="KW-1185">Reference proteome</keyword>
<evidence type="ECO:0000256" key="5">
    <source>
        <dbReference type="ARBA" id="ARBA00010826"/>
    </source>
</evidence>
<dbReference type="NCBIfam" id="TIGR03551">
    <property type="entry name" value="F420_cofH"/>
    <property type="match status" value="1"/>
</dbReference>
<dbReference type="SFLD" id="SFLDF00343">
    <property type="entry name" value="aminofutalosine_synthase_(mqnE"/>
    <property type="match status" value="1"/>
</dbReference>
<dbReference type="NCBIfam" id="TIGR00423">
    <property type="entry name" value="CofH family radical SAM protein"/>
    <property type="match status" value="1"/>
</dbReference>
<gene>
    <name evidence="19" type="primary">cofH</name>
    <name evidence="19" type="ORF">ACFSPV_16465</name>
</gene>
<dbReference type="NCBIfam" id="NF005609">
    <property type="entry name" value="PRK07360.1"/>
    <property type="match status" value="1"/>
</dbReference>
<dbReference type="InterPro" id="IPR013785">
    <property type="entry name" value="Aldolase_TIM"/>
</dbReference>
<dbReference type="InterPro" id="IPR045567">
    <property type="entry name" value="CofH/MnqC-like_C"/>
</dbReference>
<feature type="domain" description="Radical SAM core" evidence="18">
    <location>
        <begin position="53"/>
        <end position="300"/>
    </location>
</feature>
<name>A0ABW5EUC0_9BURK</name>
<comment type="cofactor">
    <cofactor evidence="1">
        <name>[4Fe-4S] cluster</name>
        <dbReference type="ChEBI" id="CHEBI:49883"/>
    </cofactor>
</comment>
<comment type="pathway">
    <text evidence="3">Cofactor biosynthesis; coenzyme F0 biosynthesis.</text>
</comment>
<evidence type="ECO:0000256" key="14">
    <source>
        <dbReference type="ARBA" id="ARBA00023014"/>
    </source>
</evidence>
<comment type="similarity">
    <text evidence="4">In the C-terminal section; belongs to the radical SAM superfamily. CofH family.</text>
</comment>
<dbReference type="RefSeq" id="WP_259649129.1">
    <property type="nucleotide sequence ID" value="NZ_JBHSIH010000001.1"/>
</dbReference>
<evidence type="ECO:0000256" key="16">
    <source>
        <dbReference type="ARBA" id="ARBA00048468"/>
    </source>
</evidence>
<comment type="caution">
    <text evidence="19">The sequence shown here is derived from an EMBL/GenBank/DDBJ whole genome shotgun (WGS) entry which is preliminary data.</text>
</comment>
<evidence type="ECO:0000256" key="9">
    <source>
        <dbReference type="ARBA" id="ARBA00022485"/>
    </source>
</evidence>
<comment type="catalytic activity">
    <reaction evidence="16">
        <text>5-amino-6-(D-ribitylamino)uracil + L-tyrosine + S-adenosyl-L-methionine = 5-amino-5-(4-hydroxybenzyl)-6-(D-ribitylimino)-5,6-dihydrouracil + 2-iminoacetate + 5'-deoxyadenosine + L-methionine + H(+)</text>
        <dbReference type="Rhea" id="RHEA:55200"/>
        <dbReference type="ChEBI" id="CHEBI:15378"/>
        <dbReference type="ChEBI" id="CHEBI:15934"/>
        <dbReference type="ChEBI" id="CHEBI:17319"/>
        <dbReference type="ChEBI" id="CHEBI:57844"/>
        <dbReference type="ChEBI" id="CHEBI:58315"/>
        <dbReference type="ChEBI" id="CHEBI:59789"/>
        <dbReference type="ChEBI" id="CHEBI:77846"/>
        <dbReference type="ChEBI" id="CHEBI:85936"/>
        <dbReference type="EC" id="2.5.1.147"/>
    </reaction>
</comment>
<dbReference type="SUPFAM" id="SSF102114">
    <property type="entry name" value="Radical SAM enzymes"/>
    <property type="match status" value="2"/>
</dbReference>
<keyword evidence="11" id="KW-0949">S-adenosyl-L-methionine</keyword>
<evidence type="ECO:0000256" key="4">
    <source>
        <dbReference type="ARBA" id="ARBA00010051"/>
    </source>
</evidence>
<evidence type="ECO:0000256" key="1">
    <source>
        <dbReference type="ARBA" id="ARBA00001966"/>
    </source>
</evidence>
<comment type="function">
    <text evidence="2">Catalyzes the radical-mediated synthesis of 7,8-didemethyl-8-hydroxy-5-deazariboflavin (FO) from 5-amino-6-(D-ribitylamino)uracil and L-tyrosine.</text>
</comment>
<dbReference type="HAMAP" id="MF_01612">
    <property type="entry name" value="FO_synth_sub2"/>
    <property type="match status" value="1"/>
</dbReference>
<evidence type="ECO:0000313" key="20">
    <source>
        <dbReference type="Proteomes" id="UP001597287"/>
    </source>
</evidence>
<dbReference type="PANTHER" id="PTHR43076:SF1">
    <property type="entry name" value="LIPOYL SYNTHASE 2"/>
    <property type="match status" value="1"/>
</dbReference>
<dbReference type="SFLD" id="SFLDS00029">
    <property type="entry name" value="Radical_SAM"/>
    <property type="match status" value="3"/>
</dbReference>
<dbReference type="EC" id="4.3.1.32" evidence="6"/>
<evidence type="ECO:0000256" key="8">
    <source>
        <dbReference type="ARBA" id="ARBA00022220"/>
    </source>
</evidence>
<dbReference type="InterPro" id="IPR020050">
    <property type="entry name" value="FO_synthase_su2"/>
</dbReference>
<dbReference type="Proteomes" id="UP001597287">
    <property type="component" value="Unassembled WGS sequence"/>
</dbReference>
<sequence>MTLPHSPAQPRLALPRPHERMDDTDAYLLAEHGAQALMTTAAARRDSAHGNVVSYSRKVFIPLTQLCRDVCHYCTFAQAPRHIAAPYLPLQQVLRIARAGAAAGCREALFTLGDKPEARYQVAREALDHMGHATTLDYLAEAARAVYEETGLLPHLNPGLLDAASLAALRPVSVSQGIMLESSAERLCARGGPHFGSPDKLPAARLETIRLAGTAQVPFTTGLLIGIGETRTERIHALLALRALHEQHGHIQEIIVQNFRPKAGTLMAGTPAPSLEEHLWTIAAARLVFGAEMNIQAPPNLQPGALAALVDAGINDWGGVSPVTPDHVNPEAPWPHLDALAQATRAAGKELTERLALYPAYARDGQRWLDAGLRTAVLRAVDSDGFARTDAWTPGAQQLPPARDLQLVSAAPAAGRTAIDGILHRAQAGHTLTEAEIVRLFRAHGSEFSAVCAAADALRRQVNGDVVSFVVNRNINYTNICGYRCQFCAFAKGKGSEDLRGKPYDLPLAEIRQRVREAWDRGATEVCMQGGIHPAYTGATYLEICKAVKAEAPEMHLHAFSPLEVWQGAATLGLPLAEYLARLKDAGLSTLPGTAAEILDDEVRQVICHDKLDTAQWLQVMRTAHGLGLRSTATIMFGHVERLEHWARHLLRLRALQAQTGGFTEFVPLPFVHMESPIYRKGRARRGPSFRESVLMHAVARLALHPLIPNIQASWVKLGAEGVKACLNAGVNDMGGTLMNETISRSAGAAHGQEMTAGDMEALLHSMGRTPRQRTTSYGAPDAGAMARARQQRAPLPPVRIDFPAGQGLARATLVAACTP</sequence>
<dbReference type="SFLD" id="SFLDG01064">
    <property type="entry name" value="F420__menaquinone_cofactor_bio"/>
    <property type="match status" value="3"/>
</dbReference>
<accession>A0ABW5EUC0</accession>
<evidence type="ECO:0000256" key="15">
    <source>
        <dbReference type="ARBA" id="ARBA00023239"/>
    </source>
</evidence>
<evidence type="ECO:0000256" key="6">
    <source>
        <dbReference type="ARBA" id="ARBA00012126"/>
    </source>
</evidence>
<dbReference type="NCBIfam" id="TIGR03550">
    <property type="entry name" value="F420_cofG"/>
    <property type="match status" value="1"/>
</dbReference>
<dbReference type="InterPro" id="IPR019939">
    <property type="entry name" value="CofG_family"/>
</dbReference>
<keyword evidence="14" id="KW-0411">Iron-sulfur</keyword>
<keyword evidence="13" id="KW-0408">Iron</keyword>
<keyword evidence="12" id="KW-0479">Metal-binding</keyword>
<evidence type="ECO:0000256" key="3">
    <source>
        <dbReference type="ARBA" id="ARBA00004712"/>
    </source>
</evidence>
<comment type="similarity">
    <text evidence="5">In the N-terminal section; belongs to the radical SAM superfamily. CofG family.</text>
</comment>
<keyword evidence="9" id="KW-0004">4Fe-4S</keyword>
<dbReference type="Pfam" id="PF19288">
    <property type="entry name" value="CofH_C"/>
    <property type="match status" value="1"/>
</dbReference>
<evidence type="ECO:0000256" key="17">
    <source>
        <dbReference type="ARBA" id="ARBA00048974"/>
    </source>
</evidence>
<protein>
    <recommendedName>
        <fullName evidence="8">FO synthase</fullName>
        <ecNumber evidence="7">2.5.1.147</ecNumber>
        <ecNumber evidence="6">4.3.1.32</ecNumber>
    </recommendedName>
</protein>
<dbReference type="PROSITE" id="PS51918">
    <property type="entry name" value="RADICAL_SAM"/>
    <property type="match status" value="2"/>
</dbReference>
<evidence type="ECO:0000259" key="18">
    <source>
        <dbReference type="PROSITE" id="PS51918"/>
    </source>
</evidence>
<dbReference type="SFLD" id="SFLDF00294">
    <property type="entry name" value="7_8-didemethyl-8-hydroxy-5-dea"/>
    <property type="match status" value="1"/>
</dbReference>
<dbReference type="InterPro" id="IPR058240">
    <property type="entry name" value="rSAM_sf"/>
</dbReference>
<evidence type="ECO:0000256" key="7">
    <source>
        <dbReference type="ARBA" id="ARBA00012289"/>
    </source>
</evidence>
<evidence type="ECO:0000256" key="12">
    <source>
        <dbReference type="ARBA" id="ARBA00022723"/>
    </source>
</evidence>
<dbReference type="InterPro" id="IPR007197">
    <property type="entry name" value="rSAM"/>
</dbReference>
<feature type="domain" description="Radical SAM core" evidence="18">
    <location>
        <begin position="467"/>
        <end position="706"/>
    </location>
</feature>
<dbReference type="SMART" id="SM00729">
    <property type="entry name" value="Elp3"/>
    <property type="match status" value="2"/>
</dbReference>
<evidence type="ECO:0000256" key="13">
    <source>
        <dbReference type="ARBA" id="ARBA00023004"/>
    </source>
</evidence>
<keyword evidence="15" id="KW-0456">Lyase</keyword>
<dbReference type="InterPro" id="IPR034405">
    <property type="entry name" value="F420"/>
</dbReference>
<dbReference type="InterPro" id="IPR019940">
    <property type="entry name" value="CofH_family"/>
</dbReference>
<dbReference type="NCBIfam" id="NF004884">
    <property type="entry name" value="PRK06245.1"/>
    <property type="match status" value="1"/>
</dbReference>
<dbReference type="InterPro" id="IPR006638">
    <property type="entry name" value="Elp3/MiaA/NifB-like_rSAM"/>
</dbReference>
<comment type="catalytic activity">
    <reaction evidence="17">
        <text>5-amino-5-(4-hydroxybenzyl)-6-(D-ribitylimino)-5,6-dihydrouracil + S-adenosyl-L-methionine = 7,8-didemethyl-8-hydroxy-5-deazariboflavin + 5'-deoxyadenosine + L-methionine + NH4(+) + H(+)</text>
        <dbReference type="Rhea" id="RHEA:55204"/>
        <dbReference type="ChEBI" id="CHEBI:15378"/>
        <dbReference type="ChEBI" id="CHEBI:17319"/>
        <dbReference type="ChEBI" id="CHEBI:28938"/>
        <dbReference type="ChEBI" id="CHEBI:57844"/>
        <dbReference type="ChEBI" id="CHEBI:59789"/>
        <dbReference type="ChEBI" id="CHEBI:59904"/>
        <dbReference type="ChEBI" id="CHEBI:85936"/>
        <dbReference type="EC" id="4.3.1.32"/>
    </reaction>
</comment>
<reference evidence="20" key="1">
    <citation type="journal article" date="2019" name="Int. J. Syst. Evol. Microbiol.">
        <title>The Global Catalogue of Microorganisms (GCM) 10K type strain sequencing project: providing services to taxonomists for standard genome sequencing and annotation.</title>
        <authorList>
            <consortium name="The Broad Institute Genomics Platform"/>
            <consortium name="The Broad Institute Genome Sequencing Center for Infectious Disease"/>
            <person name="Wu L."/>
            <person name="Ma J."/>
        </authorList>
    </citation>
    <scope>NUCLEOTIDE SEQUENCE [LARGE SCALE GENOMIC DNA]</scope>
    <source>
        <strain evidence="20">CCUG 62793</strain>
    </source>
</reference>
<dbReference type="EC" id="2.5.1.147" evidence="7"/>
<dbReference type="SFLD" id="SFLDG01388">
    <property type="entry name" value="7_8-didemethyl-8-hydroxy-5-dea"/>
    <property type="match status" value="2"/>
</dbReference>
<dbReference type="CDD" id="cd01335">
    <property type="entry name" value="Radical_SAM"/>
    <property type="match status" value="2"/>
</dbReference>
<organism evidence="19 20">
    <name type="scientific">Delftia deserti</name>
    <dbReference type="NCBI Taxonomy" id="1651218"/>
    <lineage>
        <taxon>Bacteria</taxon>
        <taxon>Pseudomonadati</taxon>
        <taxon>Pseudomonadota</taxon>
        <taxon>Betaproteobacteria</taxon>
        <taxon>Burkholderiales</taxon>
        <taxon>Comamonadaceae</taxon>
        <taxon>Delftia</taxon>
    </lineage>
</organism>
<proteinExistence type="inferred from homology"/>
<evidence type="ECO:0000256" key="11">
    <source>
        <dbReference type="ARBA" id="ARBA00022691"/>
    </source>
</evidence>
<evidence type="ECO:0000256" key="2">
    <source>
        <dbReference type="ARBA" id="ARBA00003692"/>
    </source>
</evidence>
<dbReference type="SFLD" id="SFLDG01389">
    <property type="entry name" value="menaquinone_synthsis_involved"/>
    <property type="match status" value="1"/>
</dbReference>
<keyword evidence="10 19" id="KW-0808">Transferase</keyword>
<dbReference type="GO" id="GO:0141093">
    <property type="term" value="F:5-amino-6-(D-ribitylamino)uracil--L-tyrosine 4-hydroxyphenyl transferase activity"/>
    <property type="evidence" value="ECO:0007669"/>
    <property type="project" value="UniProtKB-EC"/>
</dbReference>
<evidence type="ECO:0000313" key="19">
    <source>
        <dbReference type="EMBL" id="MFD2320299.1"/>
    </source>
</evidence>